<feature type="signal peptide" evidence="1">
    <location>
        <begin position="1"/>
        <end position="19"/>
    </location>
</feature>
<comment type="caution">
    <text evidence="2">The sequence shown here is derived from an EMBL/GenBank/DDBJ whole genome shotgun (WGS) entry which is preliminary data.</text>
</comment>
<gene>
    <name evidence="2" type="ORF">ACFSSE_00885</name>
</gene>
<dbReference type="Gene3D" id="2.40.160.20">
    <property type="match status" value="1"/>
</dbReference>
<dbReference type="RefSeq" id="WP_379041012.1">
    <property type="nucleotide sequence ID" value="NZ_JBHSKW010000006.1"/>
</dbReference>
<evidence type="ECO:0008006" key="4">
    <source>
        <dbReference type="Google" id="ProtNLM"/>
    </source>
</evidence>
<keyword evidence="3" id="KW-1185">Reference proteome</keyword>
<name>A0ABW5TNS6_9SPHI</name>
<evidence type="ECO:0000313" key="2">
    <source>
        <dbReference type="EMBL" id="MFD2730250.1"/>
    </source>
</evidence>
<feature type="chain" id="PRO_5045183308" description="Outer membrane protein beta-barrel domain-containing protein" evidence="1">
    <location>
        <begin position="20"/>
        <end position="225"/>
    </location>
</feature>
<organism evidence="2 3">
    <name type="scientific">Pedobacter alpinus</name>
    <dbReference type="NCBI Taxonomy" id="1590643"/>
    <lineage>
        <taxon>Bacteria</taxon>
        <taxon>Pseudomonadati</taxon>
        <taxon>Bacteroidota</taxon>
        <taxon>Sphingobacteriia</taxon>
        <taxon>Sphingobacteriales</taxon>
        <taxon>Sphingobacteriaceae</taxon>
        <taxon>Pedobacter</taxon>
    </lineage>
</organism>
<proteinExistence type="predicted"/>
<evidence type="ECO:0000256" key="1">
    <source>
        <dbReference type="SAM" id="SignalP"/>
    </source>
</evidence>
<reference evidence="3" key="1">
    <citation type="journal article" date="2019" name="Int. J. Syst. Evol. Microbiol.">
        <title>The Global Catalogue of Microorganisms (GCM) 10K type strain sequencing project: providing services to taxonomists for standard genome sequencing and annotation.</title>
        <authorList>
            <consortium name="The Broad Institute Genomics Platform"/>
            <consortium name="The Broad Institute Genome Sequencing Center for Infectious Disease"/>
            <person name="Wu L."/>
            <person name="Ma J."/>
        </authorList>
    </citation>
    <scope>NUCLEOTIDE SEQUENCE [LARGE SCALE GENOMIC DNA]</scope>
    <source>
        <strain evidence="3">KCTC 42456</strain>
    </source>
</reference>
<keyword evidence="1" id="KW-0732">Signal</keyword>
<accession>A0ABW5TNS6</accession>
<dbReference type="Proteomes" id="UP001597546">
    <property type="component" value="Unassembled WGS sequence"/>
</dbReference>
<evidence type="ECO:0000313" key="3">
    <source>
        <dbReference type="Proteomes" id="UP001597546"/>
    </source>
</evidence>
<dbReference type="EMBL" id="JBHULV010000005">
    <property type="protein sequence ID" value="MFD2730250.1"/>
    <property type="molecule type" value="Genomic_DNA"/>
</dbReference>
<dbReference type="PROSITE" id="PS51257">
    <property type="entry name" value="PROKAR_LIPOPROTEIN"/>
    <property type="match status" value="1"/>
</dbReference>
<sequence>MKKLLPIIFFQLFAIACLAQSQSDSQYSIGFKLLAIEEQPKLLNEVRANSKFYTTGLNGLMLKINDNQISYRFLISTFKEDDYSFKNECLDCEIVNGEYKSLDLKMGFERSLIYSKFQPFYGADLGYKRTTFIGVSNDNNSGTFNYDTNIEKNGASLTPFIGVKYNFVRSLTLSAEAGFDFIYTTDKEIKTTNANTNISVNNFTRWQYNSRPLAQLSLQFNFGRD</sequence>
<protein>
    <recommendedName>
        <fullName evidence="4">Outer membrane protein beta-barrel domain-containing protein</fullName>
    </recommendedName>
</protein>